<sequence>MSPSSKAVYTYQSTDTTLKILVNQPIPQGTPPAGIYAQQPEFMSTLTLTKIDGGFIDDDRSIIYIRAKDFPKKPYTIYIIDGKTYRQHIAITDGYGLVKRTPKANNALQKKLKTLNKDHCKIEILRGFAAYKMLGIKMVHGVIIIDTTP</sequence>
<accession>A0ABY4F994</accession>
<reference evidence="1 2" key="1">
    <citation type="submission" date="2022-04" db="EMBL/GenBank/DDBJ databases">
        <title>Hymenobacter sp. isolated from the air.</title>
        <authorList>
            <person name="Won M."/>
            <person name="Lee C.-M."/>
            <person name="Woen H.-Y."/>
            <person name="Kwon S.-W."/>
        </authorList>
    </citation>
    <scope>NUCLEOTIDE SEQUENCE [LARGE SCALE GENOMIC DNA]</scope>
    <source>
        <strain evidence="2">5116 S-27</strain>
    </source>
</reference>
<proteinExistence type="predicted"/>
<gene>
    <name evidence="1" type="ORF">MUN80_22530</name>
</gene>
<dbReference type="Proteomes" id="UP000831785">
    <property type="component" value="Chromosome"/>
</dbReference>
<name>A0ABY4F994_9BACT</name>
<evidence type="ECO:0000313" key="2">
    <source>
        <dbReference type="Proteomes" id="UP000831785"/>
    </source>
</evidence>
<dbReference type="EMBL" id="CP095049">
    <property type="protein sequence ID" value="UOQ52514.1"/>
    <property type="molecule type" value="Genomic_DNA"/>
</dbReference>
<protein>
    <submittedName>
        <fullName evidence="1">Uncharacterized protein</fullName>
    </submittedName>
</protein>
<organism evidence="1 2">
    <name type="scientific">Hymenobacter cellulosivorans</name>
    <dbReference type="NCBI Taxonomy" id="2932249"/>
    <lineage>
        <taxon>Bacteria</taxon>
        <taxon>Pseudomonadati</taxon>
        <taxon>Bacteroidota</taxon>
        <taxon>Cytophagia</taxon>
        <taxon>Cytophagales</taxon>
        <taxon>Hymenobacteraceae</taxon>
        <taxon>Hymenobacter</taxon>
    </lineage>
</organism>
<dbReference type="RefSeq" id="WP_244716576.1">
    <property type="nucleotide sequence ID" value="NZ_CP095049.1"/>
</dbReference>
<evidence type="ECO:0000313" key="1">
    <source>
        <dbReference type="EMBL" id="UOQ52514.1"/>
    </source>
</evidence>
<keyword evidence="2" id="KW-1185">Reference proteome</keyword>